<evidence type="ECO:0000313" key="2">
    <source>
        <dbReference type="Proteomes" id="UP000790347"/>
    </source>
</evidence>
<comment type="caution">
    <text evidence="1">The sequence shown here is derived from an EMBL/GenBank/DDBJ whole genome shotgun (WGS) entry which is preliminary data.</text>
</comment>
<keyword evidence="2" id="KW-1185">Reference proteome</keyword>
<dbReference type="EMBL" id="ASGP02000003">
    <property type="protein sequence ID" value="KAH9516230.1"/>
    <property type="molecule type" value="Genomic_DNA"/>
</dbReference>
<sequence length="310" mass="36643">MVTFLGLMDSKWKEFYTNFLFDINWLRYEEKMNMQTIIKIVPTLINHCLKALPETTVVDESRELYKNMISLSGSRYKLNQFIENLSTYIPAVHEQWKSKNINNSVLKFSWVKPSDRLLMEKNCKEHNSEELRFTEHLQCSAERKNRLLATLQLEPYLAFPHIPLKMRLKQRNIFMVMLVNRKDMKDAGYDLNDIFKPVVNDLKRAMSEGISGHSQFPLAPLQHGISNPFIYMSGMWSTSTIPGCKLTPEFHNILHYWKNALEFGPIYRHSSYKYERFHQLNKRSISTSKNMKNPSYSMMNFIQKKLLLHS</sequence>
<evidence type="ECO:0000313" key="1">
    <source>
        <dbReference type="EMBL" id="KAH9516230.1"/>
    </source>
</evidence>
<reference evidence="1" key="1">
    <citation type="submission" date="2013-05" db="EMBL/GenBank/DDBJ databases">
        <authorList>
            <person name="Yim A.K.Y."/>
            <person name="Chan T.F."/>
            <person name="Ji K.M."/>
            <person name="Liu X.Y."/>
            <person name="Zhou J.W."/>
            <person name="Li R.Q."/>
            <person name="Yang K.Y."/>
            <person name="Li J."/>
            <person name="Li M."/>
            <person name="Law P.T.W."/>
            <person name="Wu Y.L."/>
            <person name="Cai Z.L."/>
            <person name="Qin H."/>
            <person name="Bao Y."/>
            <person name="Leung R.K.K."/>
            <person name="Ng P.K.S."/>
            <person name="Zou J."/>
            <person name="Zhong X.J."/>
            <person name="Ran P.X."/>
            <person name="Zhong N.S."/>
            <person name="Liu Z.G."/>
            <person name="Tsui S.K.W."/>
        </authorList>
    </citation>
    <scope>NUCLEOTIDE SEQUENCE</scope>
    <source>
        <strain evidence="1">Derf</strain>
        <tissue evidence="1">Whole organism</tissue>
    </source>
</reference>
<organism evidence="1 2">
    <name type="scientific">Dermatophagoides farinae</name>
    <name type="common">American house dust mite</name>
    <dbReference type="NCBI Taxonomy" id="6954"/>
    <lineage>
        <taxon>Eukaryota</taxon>
        <taxon>Metazoa</taxon>
        <taxon>Ecdysozoa</taxon>
        <taxon>Arthropoda</taxon>
        <taxon>Chelicerata</taxon>
        <taxon>Arachnida</taxon>
        <taxon>Acari</taxon>
        <taxon>Acariformes</taxon>
        <taxon>Sarcoptiformes</taxon>
        <taxon>Astigmata</taxon>
        <taxon>Psoroptidia</taxon>
        <taxon>Analgoidea</taxon>
        <taxon>Pyroglyphidae</taxon>
        <taxon>Dermatophagoidinae</taxon>
        <taxon>Dermatophagoides</taxon>
    </lineage>
</organism>
<proteinExistence type="predicted"/>
<dbReference type="Proteomes" id="UP000790347">
    <property type="component" value="Unassembled WGS sequence"/>
</dbReference>
<protein>
    <submittedName>
        <fullName evidence="1">Uncharacterized protein</fullName>
    </submittedName>
</protein>
<reference evidence="1" key="2">
    <citation type="journal article" date="2022" name="Res Sq">
        <title>Comparative Genomics Reveals Insights into the Divergent Evolution of Astigmatic Mites and Household Pest Adaptations.</title>
        <authorList>
            <person name="Xiong Q."/>
            <person name="Wan A.T.-Y."/>
            <person name="Liu X.-Y."/>
            <person name="Fung C.S.-H."/>
            <person name="Xiao X."/>
            <person name="Malainual N."/>
            <person name="Hou J."/>
            <person name="Wang L."/>
            <person name="Wang M."/>
            <person name="Yang K."/>
            <person name="Cui Y."/>
            <person name="Leung E."/>
            <person name="Nong W."/>
            <person name="Shin S.-K."/>
            <person name="Au S."/>
            <person name="Jeong K.Y."/>
            <person name="Chew F.T."/>
            <person name="Hui J."/>
            <person name="Leung T.F."/>
            <person name="Tungtrongchitr A."/>
            <person name="Zhong N."/>
            <person name="Liu Z."/>
            <person name="Tsui S."/>
        </authorList>
    </citation>
    <scope>NUCLEOTIDE SEQUENCE</scope>
    <source>
        <strain evidence="1">Derf</strain>
        <tissue evidence="1">Whole organism</tissue>
    </source>
</reference>
<gene>
    <name evidence="1" type="ORF">DERF_006984</name>
</gene>
<dbReference type="AlphaFoldDB" id="A0A922I2I5"/>
<accession>A0A922I2I5</accession>
<name>A0A922I2I5_DERFA</name>